<dbReference type="PANTHER" id="PTHR22624:SF52">
    <property type="entry name" value="CYSTEINE PROTEASE"/>
    <property type="match status" value="1"/>
</dbReference>
<dbReference type="GO" id="GO:0006914">
    <property type="term" value="P:autophagy"/>
    <property type="evidence" value="ECO:0007669"/>
    <property type="project" value="UniProtKB-KW"/>
</dbReference>
<keyword evidence="15" id="KW-1185">Reference proteome</keyword>
<keyword evidence="7" id="KW-0788">Thiol protease</keyword>
<reference evidence="14 15" key="1">
    <citation type="journal article" date="2023" name="Sci. Data">
        <title>Genome assembly of the Korean intertidal mud-creeper Batillaria attramentaria.</title>
        <authorList>
            <person name="Patra A.K."/>
            <person name="Ho P.T."/>
            <person name="Jun S."/>
            <person name="Lee S.J."/>
            <person name="Kim Y."/>
            <person name="Won Y.J."/>
        </authorList>
    </citation>
    <scope>NUCLEOTIDE SEQUENCE [LARGE SCALE GENOMIC DNA]</scope>
    <source>
        <strain evidence="14">Wonlab-2016</strain>
    </source>
</reference>
<evidence type="ECO:0000313" key="14">
    <source>
        <dbReference type="EMBL" id="KAK7508335.1"/>
    </source>
</evidence>
<dbReference type="SUPFAM" id="SSF54001">
    <property type="entry name" value="Cysteine proteinases"/>
    <property type="match status" value="1"/>
</dbReference>
<evidence type="ECO:0000256" key="6">
    <source>
        <dbReference type="ARBA" id="ARBA00022801"/>
    </source>
</evidence>
<evidence type="ECO:0000256" key="10">
    <source>
        <dbReference type="ARBA" id="ARBA00029362"/>
    </source>
</evidence>
<keyword evidence="9 11" id="KW-0072">Autophagy</keyword>
<evidence type="ECO:0000256" key="11">
    <source>
        <dbReference type="RuleBase" id="RU363115"/>
    </source>
</evidence>
<evidence type="ECO:0000256" key="9">
    <source>
        <dbReference type="ARBA" id="ARBA00023006"/>
    </source>
</evidence>
<feature type="region of interest" description="Disordered" evidence="12">
    <location>
        <begin position="473"/>
        <end position="504"/>
    </location>
</feature>
<keyword evidence="3" id="KW-0813">Transport</keyword>
<dbReference type="InterPro" id="IPR005078">
    <property type="entry name" value="Peptidase_C54"/>
</dbReference>
<feature type="compositionally biased region" description="Polar residues" evidence="12">
    <location>
        <begin position="112"/>
        <end position="121"/>
    </location>
</feature>
<evidence type="ECO:0000256" key="7">
    <source>
        <dbReference type="ARBA" id="ARBA00022807"/>
    </source>
</evidence>
<dbReference type="AlphaFoldDB" id="A0ABD0MA65"/>
<feature type="region of interest" description="Disordered" evidence="12">
    <location>
        <begin position="112"/>
        <end position="162"/>
    </location>
</feature>
<keyword evidence="8 11" id="KW-0653">Protein transport</keyword>
<evidence type="ECO:0000256" key="5">
    <source>
        <dbReference type="ARBA" id="ARBA00022670"/>
    </source>
</evidence>
<dbReference type="InterPro" id="IPR046792">
    <property type="entry name" value="Peptidase_C54_cat"/>
</dbReference>
<gene>
    <name evidence="14" type="ORF">BaRGS_00000574</name>
</gene>
<dbReference type="PANTHER" id="PTHR22624">
    <property type="entry name" value="CYSTEINE PROTEASE ATG4"/>
    <property type="match status" value="1"/>
</dbReference>
<dbReference type="InterPro" id="IPR038765">
    <property type="entry name" value="Papain-like_cys_pep_sf"/>
</dbReference>
<evidence type="ECO:0000256" key="12">
    <source>
        <dbReference type="SAM" id="MobiDB-lite"/>
    </source>
</evidence>
<comment type="subcellular location">
    <subcellularLocation>
        <location evidence="1 11">Cytoplasm</location>
    </subcellularLocation>
</comment>
<evidence type="ECO:0000256" key="2">
    <source>
        <dbReference type="ARBA" id="ARBA00010958"/>
    </source>
</evidence>
<comment type="catalytic activity">
    <reaction evidence="10">
        <text>[protein]-C-terminal L-amino acid-glycyl-phosphatidylethanolamide + H2O = [protein]-C-terminal L-amino acid-glycine + a 1,2-diacyl-sn-glycero-3-phosphoethanolamine</text>
        <dbReference type="Rhea" id="RHEA:67548"/>
        <dbReference type="Rhea" id="RHEA-COMP:17323"/>
        <dbReference type="Rhea" id="RHEA-COMP:17324"/>
        <dbReference type="ChEBI" id="CHEBI:15377"/>
        <dbReference type="ChEBI" id="CHEBI:64612"/>
        <dbReference type="ChEBI" id="CHEBI:172940"/>
        <dbReference type="ChEBI" id="CHEBI:172941"/>
    </reaction>
    <physiologicalReaction direction="left-to-right" evidence="10">
        <dbReference type="Rhea" id="RHEA:67549"/>
    </physiologicalReaction>
</comment>
<feature type="compositionally biased region" description="Low complexity" evidence="12">
    <location>
        <begin position="476"/>
        <end position="500"/>
    </location>
</feature>
<comment type="similarity">
    <text evidence="2 11">Belongs to the peptidase C54 family.</text>
</comment>
<keyword evidence="6 11" id="KW-0378">Hydrolase</keyword>
<dbReference type="EC" id="3.4.22.-" evidence="11"/>
<evidence type="ECO:0000256" key="3">
    <source>
        <dbReference type="ARBA" id="ARBA00022448"/>
    </source>
</evidence>
<dbReference type="Proteomes" id="UP001519460">
    <property type="component" value="Unassembled WGS sequence"/>
</dbReference>
<feature type="region of interest" description="Disordered" evidence="12">
    <location>
        <begin position="1"/>
        <end position="46"/>
    </location>
</feature>
<dbReference type="Pfam" id="PF03416">
    <property type="entry name" value="Peptidase_C54"/>
    <property type="match status" value="1"/>
</dbReference>
<dbReference type="GO" id="GO:0006508">
    <property type="term" value="P:proteolysis"/>
    <property type="evidence" value="ECO:0007669"/>
    <property type="project" value="UniProtKB-KW"/>
</dbReference>
<keyword evidence="4 11" id="KW-0963">Cytoplasm</keyword>
<comment type="caution">
    <text evidence="14">The sequence shown here is derived from an EMBL/GenBank/DDBJ whole genome shotgun (WGS) entry which is preliminary data.</text>
</comment>
<accession>A0ABD0MA65</accession>
<dbReference type="GO" id="GO:0008234">
    <property type="term" value="F:cysteine-type peptidase activity"/>
    <property type="evidence" value="ECO:0007669"/>
    <property type="project" value="UniProtKB-KW"/>
</dbReference>
<evidence type="ECO:0000259" key="13">
    <source>
        <dbReference type="Pfam" id="PF03416"/>
    </source>
</evidence>
<keyword evidence="5 11" id="KW-0645">Protease</keyword>
<name>A0ABD0MA65_9CAEN</name>
<feature type="domain" description="Peptidase C54 catalytic" evidence="13">
    <location>
        <begin position="317"/>
        <end position="578"/>
    </location>
</feature>
<evidence type="ECO:0000256" key="4">
    <source>
        <dbReference type="ARBA" id="ARBA00022490"/>
    </source>
</evidence>
<dbReference type="GO" id="GO:0005737">
    <property type="term" value="C:cytoplasm"/>
    <property type="evidence" value="ECO:0007669"/>
    <property type="project" value="UniProtKB-SubCell"/>
</dbReference>
<organism evidence="14 15">
    <name type="scientific">Batillaria attramentaria</name>
    <dbReference type="NCBI Taxonomy" id="370345"/>
    <lineage>
        <taxon>Eukaryota</taxon>
        <taxon>Metazoa</taxon>
        <taxon>Spiralia</taxon>
        <taxon>Lophotrochozoa</taxon>
        <taxon>Mollusca</taxon>
        <taxon>Gastropoda</taxon>
        <taxon>Caenogastropoda</taxon>
        <taxon>Sorbeoconcha</taxon>
        <taxon>Cerithioidea</taxon>
        <taxon>Batillariidae</taxon>
        <taxon>Batillaria</taxon>
    </lineage>
</organism>
<dbReference type="GO" id="GO:0015031">
    <property type="term" value="P:protein transport"/>
    <property type="evidence" value="ECO:0007669"/>
    <property type="project" value="UniProtKB-KW"/>
</dbReference>
<evidence type="ECO:0000313" key="15">
    <source>
        <dbReference type="Proteomes" id="UP001519460"/>
    </source>
</evidence>
<proteinExistence type="inferred from homology"/>
<feature type="compositionally biased region" description="Basic residues" evidence="12">
    <location>
        <begin position="1"/>
        <end position="11"/>
    </location>
</feature>
<sequence length="606" mass="68439">MSTAGIRRRSHTSAERSESLSDDVLSLDSWSEKLDPSGEWPADFLPDYSESHRLRVSSVGERTGVRHHSATRRPHSEVRLENVVSLRSEAPRNRSESNRFDAIPTVSGSVHSQGWVSSASPGTVGPELGASHAPTQAQPDQWDSWDYPAPPQPLSPSRKIPPRGSHHFFASYLRPHYQPSQPHLSYGHKHSHKQGHGFRIGHSPASGHFAHSDMETFQFRNPPGVGGGGAQHRGLPYHASPHHNHHGHGAVYTNGRQAPMEQMIEREGEKIKTKMKSMWNNVKYGWTIKTKTHFKYDSPIFLLGRCYHRRAEVSALDEFHADFTSRLWFTYRREFSPIGSAKMTTDCGWGCMLRSGQMMIAQALVAHFLRRDWRVYSEQRPEDLAFYREIIRWFGDYPSDKMPFSLHRLVELGTSVGKMPGDWYGPASVAHIFRDALEKAHKSLPILSDISVYVAQDCTIYLQDLISIASSHPRTDSQLSSTSSDLDSRPSTSSSQPRPDSSQEEKWRAMIILIPMRLGGESLNQIYVPCVKSMLAHDSCIGIIGGRPKHSLYFVGWQDDKLIYLDPHYCQDTVDTTQPTYPIQVASLIRNYTGDHTATKQPTTWL</sequence>
<dbReference type="EMBL" id="JACVVK020000002">
    <property type="protein sequence ID" value="KAK7508335.1"/>
    <property type="molecule type" value="Genomic_DNA"/>
</dbReference>
<comment type="function">
    <text evidence="11">Cysteine protease that plays a key role in autophagy by mediating both proteolytic activation and delipidation of ATG8 family proteins.</text>
</comment>
<evidence type="ECO:0000256" key="1">
    <source>
        <dbReference type="ARBA" id="ARBA00004496"/>
    </source>
</evidence>
<protein>
    <recommendedName>
        <fullName evidence="11">Cysteine protease</fullName>
        <ecNumber evidence="11">3.4.22.-</ecNumber>
    </recommendedName>
</protein>
<evidence type="ECO:0000256" key="8">
    <source>
        <dbReference type="ARBA" id="ARBA00022927"/>
    </source>
</evidence>